<keyword evidence="2" id="KW-1185">Reference proteome</keyword>
<evidence type="ECO:0000313" key="2">
    <source>
        <dbReference type="Proteomes" id="UP001177260"/>
    </source>
</evidence>
<proteinExistence type="predicted"/>
<sequence>MSDSTKPENKNPVTGINTAPNDGLQYVRKDIDDWYNEQINEPPVKTNDGKSRVQLTLFMRALAILQDRKVDDELSYFRLAGIHSAPWCDWGGERPTEGWGFCVHSNYTFPTWHRVYLALYEQELHSAMKKFIESDEVPQKYKTNWGQEADKWRLPYWDFARIVTHANVATAPDGGDAYSDRLRLPILCMMPSWDKCTATTKYGILDGFHEDVWADGGQNWLRANLALNEHVHVGLVPGCTPVPTLQDMVYRLFQSGIDSWGAFATTKYGKDENAKNALSVESVHNNVHNFVGGSRFLRPEKENIHLWGAGHMSSVAMAAFDPIFWLHHCNIDRLTAIWQALNGSGGQNGNGDAEKWFDDEHSAETRDNDLRPFRKADGNFYKSDDVEKWRDLHYDYAILQDEQAGAKKKLADRETILERLDKLYGDPTRDLYAHIPDPNNKTDDEKERDDYVITLIYDRYALRGAPYTINVFLGEISAGSYSGPGSEGFVGSIYNFSGSLENCPNCKKQAEEGVKSIAQVPATIAARHFIRNKLEVPQPRYVVLNTLGRPVSMDVKIKLHKANRSYYKHPVRPDPRDPLRYTPIKDGKQAEIVPSDYNHGSLTRSFSSTS</sequence>
<protein>
    <submittedName>
        <fullName evidence="1">Uncharacterized protein</fullName>
    </submittedName>
</protein>
<dbReference type="EMBL" id="JAOPJF010000038">
    <property type="protein sequence ID" value="KAK1143577.1"/>
    <property type="molecule type" value="Genomic_DNA"/>
</dbReference>
<comment type="caution">
    <text evidence="1">The sequence shown here is derived from an EMBL/GenBank/DDBJ whole genome shotgun (WGS) entry which is preliminary data.</text>
</comment>
<dbReference type="Proteomes" id="UP001177260">
    <property type="component" value="Unassembled WGS sequence"/>
</dbReference>
<organism evidence="1 2">
    <name type="scientific">Aspergillus melleus</name>
    <dbReference type="NCBI Taxonomy" id="138277"/>
    <lineage>
        <taxon>Eukaryota</taxon>
        <taxon>Fungi</taxon>
        <taxon>Dikarya</taxon>
        <taxon>Ascomycota</taxon>
        <taxon>Pezizomycotina</taxon>
        <taxon>Eurotiomycetes</taxon>
        <taxon>Eurotiomycetidae</taxon>
        <taxon>Eurotiales</taxon>
        <taxon>Aspergillaceae</taxon>
        <taxon>Aspergillus</taxon>
        <taxon>Aspergillus subgen. Circumdati</taxon>
    </lineage>
</organism>
<gene>
    <name evidence="1" type="ORF">N8T08_006187</name>
</gene>
<reference evidence="1 2" key="1">
    <citation type="journal article" date="2023" name="ACS Omega">
        <title>Identification of the Neoaspergillic Acid Biosynthesis Gene Cluster by Establishing an In Vitro CRISPR-Ribonucleoprotein Genetic System in Aspergillus melleus.</title>
        <authorList>
            <person name="Yuan B."/>
            <person name="Grau M.F."/>
            <person name="Murata R.M."/>
            <person name="Torok T."/>
            <person name="Venkateswaran K."/>
            <person name="Stajich J.E."/>
            <person name="Wang C.C.C."/>
        </authorList>
    </citation>
    <scope>NUCLEOTIDE SEQUENCE [LARGE SCALE GENOMIC DNA]</scope>
    <source>
        <strain evidence="1 2">IMV 1140</strain>
    </source>
</reference>
<name>A0ACC3AZX0_9EURO</name>
<accession>A0ACC3AZX0</accession>
<evidence type="ECO:0000313" key="1">
    <source>
        <dbReference type="EMBL" id="KAK1143577.1"/>
    </source>
</evidence>